<dbReference type="InterPro" id="IPR001314">
    <property type="entry name" value="Peptidase_S1A"/>
</dbReference>
<organism evidence="7 8">
    <name type="scientific">Loxostege sticticalis</name>
    <name type="common">Beet webworm moth</name>
    <dbReference type="NCBI Taxonomy" id="481309"/>
    <lineage>
        <taxon>Eukaryota</taxon>
        <taxon>Metazoa</taxon>
        <taxon>Ecdysozoa</taxon>
        <taxon>Arthropoda</taxon>
        <taxon>Hexapoda</taxon>
        <taxon>Insecta</taxon>
        <taxon>Pterygota</taxon>
        <taxon>Neoptera</taxon>
        <taxon>Endopterygota</taxon>
        <taxon>Lepidoptera</taxon>
        <taxon>Glossata</taxon>
        <taxon>Ditrysia</taxon>
        <taxon>Pyraloidea</taxon>
        <taxon>Crambidae</taxon>
        <taxon>Pyraustinae</taxon>
        <taxon>Loxostege</taxon>
    </lineage>
</organism>
<evidence type="ECO:0000256" key="4">
    <source>
        <dbReference type="ARBA" id="ARBA00022825"/>
    </source>
</evidence>
<gene>
    <name evidence="7" type="ORF">ABMA27_013509</name>
</gene>
<evidence type="ECO:0000313" key="8">
    <source>
        <dbReference type="Proteomes" id="UP001549920"/>
    </source>
</evidence>
<evidence type="ECO:0000256" key="1">
    <source>
        <dbReference type="ARBA" id="ARBA00007664"/>
    </source>
</evidence>
<dbReference type="InterPro" id="IPR050430">
    <property type="entry name" value="Peptidase_S1"/>
</dbReference>
<dbReference type="PROSITE" id="PS00134">
    <property type="entry name" value="TRYPSIN_HIS"/>
    <property type="match status" value="1"/>
</dbReference>
<evidence type="ECO:0000256" key="5">
    <source>
        <dbReference type="ARBA" id="ARBA00023157"/>
    </source>
</evidence>
<proteinExistence type="inferred from homology"/>
<dbReference type="SMART" id="SM00020">
    <property type="entry name" value="Tryp_SPc"/>
    <property type="match status" value="1"/>
</dbReference>
<dbReference type="PANTHER" id="PTHR24276">
    <property type="entry name" value="POLYSERASE-RELATED"/>
    <property type="match status" value="1"/>
</dbReference>
<evidence type="ECO:0000313" key="7">
    <source>
        <dbReference type="EMBL" id="KAL0895042.1"/>
    </source>
</evidence>
<evidence type="ECO:0000256" key="2">
    <source>
        <dbReference type="ARBA" id="ARBA00022670"/>
    </source>
</evidence>
<dbReference type="PANTHER" id="PTHR24276:SF98">
    <property type="entry name" value="FI18310P1-RELATED"/>
    <property type="match status" value="1"/>
</dbReference>
<reference evidence="7 8" key="1">
    <citation type="submission" date="2024-06" db="EMBL/GenBank/DDBJ databases">
        <title>A chromosome-level genome assembly of beet webworm, Loxostege sticticalis.</title>
        <authorList>
            <person name="Zhang Y."/>
        </authorList>
    </citation>
    <scope>NUCLEOTIDE SEQUENCE [LARGE SCALE GENOMIC DNA]</scope>
    <source>
        <strain evidence="7">AQ026</strain>
        <tissue evidence="7">Whole body</tissue>
    </source>
</reference>
<dbReference type="EMBL" id="JBEUOH010000004">
    <property type="protein sequence ID" value="KAL0895042.1"/>
    <property type="molecule type" value="Genomic_DNA"/>
</dbReference>
<dbReference type="InterPro" id="IPR043504">
    <property type="entry name" value="Peptidase_S1_PA_chymotrypsin"/>
</dbReference>
<evidence type="ECO:0000259" key="6">
    <source>
        <dbReference type="PROSITE" id="PS50240"/>
    </source>
</evidence>
<dbReference type="PROSITE" id="PS50240">
    <property type="entry name" value="TRYPSIN_DOM"/>
    <property type="match status" value="1"/>
</dbReference>
<dbReference type="CDD" id="cd00190">
    <property type="entry name" value="Tryp_SPc"/>
    <property type="match status" value="1"/>
</dbReference>
<accession>A0ABR3IFM9</accession>
<keyword evidence="4" id="KW-0720">Serine protease</keyword>
<evidence type="ECO:0000256" key="3">
    <source>
        <dbReference type="ARBA" id="ARBA00022801"/>
    </source>
</evidence>
<dbReference type="InterPro" id="IPR018114">
    <property type="entry name" value="TRYPSIN_HIS"/>
</dbReference>
<comment type="similarity">
    <text evidence="1">Belongs to the peptidase S1 family.</text>
</comment>
<comment type="caution">
    <text evidence="7">The sequence shown here is derived from an EMBL/GenBank/DDBJ whole genome shotgun (WGS) entry which is preliminary data.</text>
</comment>
<keyword evidence="3" id="KW-0378">Hydrolase</keyword>
<protein>
    <recommendedName>
        <fullName evidence="6">Peptidase S1 domain-containing protein</fullName>
    </recommendedName>
</protein>
<sequence>MYPAFIITSALLVFSSKFEFFSCHLKDLGEKNLSLVHLFEEFEERILGGQNAALRDYPFNVQFFNYGGLCGGTILTRKTVLTAAHCFDYNSNIGEMKIVSSAHRVRHDRASSMHSIWDFILHEEYNIPKKYSNDLAVIIIHDSFKFSSNVQKAILTNSNAWTKETRPKFVATGWGIVEKTRRRLFQKTYLRYVPRRDCSHMSGLELRAGMFCLFGDQVTDTCRGDSGGGIVWNKVVVGVVSHGVGCLDSPSVYMDVYYFRSWIHETVKTTYNRFNKFHAAGKQNKTE</sequence>
<keyword evidence="8" id="KW-1185">Reference proteome</keyword>
<dbReference type="InterPro" id="IPR001254">
    <property type="entry name" value="Trypsin_dom"/>
</dbReference>
<dbReference type="Pfam" id="PF00089">
    <property type="entry name" value="Trypsin"/>
    <property type="match status" value="1"/>
</dbReference>
<dbReference type="InterPro" id="IPR009003">
    <property type="entry name" value="Peptidase_S1_PA"/>
</dbReference>
<dbReference type="Gene3D" id="2.40.10.10">
    <property type="entry name" value="Trypsin-like serine proteases"/>
    <property type="match status" value="1"/>
</dbReference>
<feature type="domain" description="Peptidase S1" evidence="6">
    <location>
        <begin position="46"/>
        <end position="268"/>
    </location>
</feature>
<name>A0ABR3IFM9_LOXSC</name>
<dbReference type="PRINTS" id="PR00722">
    <property type="entry name" value="CHYMOTRYPSIN"/>
</dbReference>
<keyword evidence="5" id="KW-1015">Disulfide bond</keyword>
<keyword evidence="2" id="KW-0645">Protease</keyword>
<dbReference type="Proteomes" id="UP001549920">
    <property type="component" value="Unassembled WGS sequence"/>
</dbReference>
<dbReference type="SUPFAM" id="SSF50494">
    <property type="entry name" value="Trypsin-like serine proteases"/>
    <property type="match status" value="1"/>
</dbReference>